<gene>
    <name evidence="11" type="ORF">H0E87_023731</name>
</gene>
<evidence type="ECO:0000256" key="8">
    <source>
        <dbReference type="ARBA" id="ARBA00023065"/>
    </source>
</evidence>
<dbReference type="AlphaFoldDB" id="A0A8T2XFC4"/>
<dbReference type="EC" id="7.1.3.1" evidence="2"/>
<dbReference type="GO" id="GO:0009678">
    <property type="term" value="F:diphosphate hydrolysis-driven proton transmembrane transporter activity"/>
    <property type="evidence" value="ECO:0007669"/>
    <property type="project" value="UniProtKB-EC"/>
</dbReference>
<evidence type="ECO:0000256" key="9">
    <source>
        <dbReference type="ARBA" id="ARBA00023136"/>
    </source>
</evidence>
<dbReference type="GO" id="GO:0004427">
    <property type="term" value="F:inorganic diphosphate phosphatase activity"/>
    <property type="evidence" value="ECO:0007669"/>
    <property type="project" value="InterPro"/>
</dbReference>
<evidence type="ECO:0000313" key="11">
    <source>
        <dbReference type="EMBL" id="KAH8491710.1"/>
    </source>
</evidence>
<keyword evidence="3" id="KW-0813">Transport</keyword>
<comment type="subcellular location">
    <subcellularLocation>
        <location evidence="1">Endomembrane system</location>
        <topology evidence="1">Multi-pass membrane protein</topology>
    </subcellularLocation>
</comment>
<evidence type="ECO:0000256" key="1">
    <source>
        <dbReference type="ARBA" id="ARBA00004127"/>
    </source>
</evidence>
<name>A0A8T2XFC4_POPDE</name>
<keyword evidence="8" id="KW-0406">Ion transport</keyword>
<dbReference type="Pfam" id="PF03030">
    <property type="entry name" value="H_PPase"/>
    <property type="match status" value="1"/>
</dbReference>
<accession>A0A8T2XFC4</accession>
<keyword evidence="5" id="KW-0460">Magnesium</keyword>
<dbReference type="PANTHER" id="PTHR31998">
    <property type="entry name" value="K(+)-INSENSITIVE PYROPHOSPHATE-ENERGIZED PROTON PUMP"/>
    <property type="match status" value="1"/>
</dbReference>
<keyword evidence="7 10" id="KW-1133">Transmembrane helix</keyword>
<proteinExistence type="predicted"/>
<evidence type="ECO:0000256" key="6">
    <source>
        <dbReference type="ARBA" id="ARBA00022967"/>
    </source>
</evidence>
<evidence type="ECO:0000256" key="2">
    <source>
        <dbReference type="ARBA" id="ARBA00013242"/>
    </source>
</evidence>
<dbReference type="InterPro" id="IPR004131">
    <property type="entry name" value="PPase-energised_H-pump"/>
</dbReference>
<keyword evidence="12" id="KW-1185">Reference proteome</keyword>
<dbReference type="Proteomes" id="UP000807159">
    <property type="component" value="Chromosome 13"/>
</dbReference>
<keyword evidence="6" id="KW-1278">Translocase</keyword>
<dbReference type="GO" id="GO:0012505">
    <property type="term" value="C:endomembrane system"/>
    <property type="evidence" value="ECO:0007669"/>
    <property type="project" value="UniProtKB-SubCell"/>
</dbReference>
<dbReference type="EMBL" id="JACEGQ020000013">
    <property type="protein sequence ID" value="KAH8491710.1"/>
    <property type="molecule type" value="Genomic_DNA"/>
</dbReference>
<evidence type="ECO:0000256" key="5">
    <source>
        <dbReference type="ARBA" id="ARBA00022842"/>
    </source>
</evidence>
<evidence type="ECO:0000256" key="10">
    <source>
        <dbReference type="SAM" id="Phobius"/>
    </source>
</evidence>
<feature type="transmembrane region" description="Helical" evidence="10">
    <location>
        <begin position="45"/>
        <end position="63"/>
    </location>
</feature>
<protein>
    <recommendedName>
        <fullName evidence="2">H(+)-exporting diphosphatase</fullName>
        <ecNumber evidence="2">7.1.3.1</ecNumber>
    </recommendedName>
</protein>
<evidence type="ECO:0000256" key="7">
    <source>
        <dbReference type="ARBA" id="ARBA00022989"/>
    </source>
</evidence>
<dbReference type="GO" id="GO:0016020">
    <property type="term" value="C:membrane"/>
    <property type="evidence" value="ECO:0007669"/>
    <property type="project" value="InterPro"/>
</dbReference>
<keyword evidence="4 10" id="KW-0812">Transmembrane</keyword>
<keyword evidence="9 10" id="KW-0472">Membrane</keyword>
<organism evidence="11 12">
    <name type="scientific">Populus deltoides</name>
    <name type="common">Eastern poplar</name>
    <name type="synonym">Eastern cottonwood</name>
    <dbReference type="NCBI Taxonomy" id="3696"/>
    <lineage>
        <taxon>Eukaryota</taxon>
        <taxon>Viridiplantae</taxon>
        <taxon>Streptophyta</taxon>
        <taxon>Embryophyta</taxon>
        <taxon>Tracheophyta</taxon>
        <taxon>Spermatophyta</taxon>
        <taxon>Magnoliopsida</taxon>
        <taxon>eudicotyledons</taxon>
        <taxon>Gunneridae</taxon>
        <taxon>Pentapetalae</taxon>
        <taxon>rosids</taxon>
        <taxon>fabids</taxon>
        <taxon>Malpighiales</taxon>
        <taxon>Salicaceae</taxon>
        <taxon>Saliceae</taxon>
        <taxon>Populus</taxon>
    </lineage>
</organism>
<evidence type="ECO:0000256" key="3">
    <source>
        <dbReference type="ARBA" id="ARBA00022448"/>
    </source>
</evidence>
<reference evidence="11" key="1">
    <citation type="journal article" date="2021" name="J. Hered.">
        <title>Genome Assembly of Salicaceae Populus deltoides (Eastern Cottonwood) I-69 Based on Nanopore Sequencing and Hi-C Technologies.</title>
        <authorList>
            <person name="Bai S."/>
            <person name="Wu H."/>
            <person name="Zhang J."/>
            <person name="Pan Z."/>
            <person name="Zhao W."/>
            <person name="Li Z."/>
            <person name="Tong C."/>
        </authorList>
    </citation>
    <scope>NUCLEOTIDE SEQUENCE</scope>
    <source>
        <tissue evidence="11">Leaf</tissue>
    </source>
</reference>
<evidence type="ECO:0000256" key="4">
    <source>
        <dbReference type="ARBA" id="ARBA00022692"/>
    </source>
</evidence>
<comment type="caution">
    <text evidence="11">The sequence shown here is derived from an EMBL/GenBank/DDBJ whole genome shotgun (WGS) entry which is preliminary data.</text>
</comment>
<sequence length="171" mass="19184">MDRVPISDHARGIAEMAGMSPKIRERSYALNIVGIITVAIEKGTVIGSATLIFLALLVHLYWLPAMTRKSVGSDLGWLRRCGKIWKLRDSNQYKPLLALTMNSQSSPKCLKEIPAGSFSIQHAISNSGDPSLSDSHNFTCWICTKKWLKLCETNEYWQSILDDLHLNVLVR</sequence>
<evidence type="ECO:0000313" key="12">
    <source>
        <dbReference type="Proteomes" id="UP000807159"/>
    </source>
</evidence>